<dbReference type="RefSeq" id="WP_090015129.1">
    <property type="nucleotide sequence ID" value="NZ_FNET01000036.1"/>
</dbReference>
<organism evidence="1 2">
    <name type="scientific">Lentzea albidocapillata subsp. violacea</name>
    <dbReference type="NCBI Taxonomy" id="128104"/>
    <lineage>
        <taxon>Bacteria</taxon>
        <taxon>Bacillati</taxon>
        <taxon>Actinomycetota</taxon>
        <taxon>Actinomycetes</taxon>
        <taxon>Pseudonocardiales</taxon>
        <taxon>Pseudonocardiaceae</taxon>
        <taxon>Lentzea</taxon>
    </lineage>
</organism>
<reference evidence="2" key="1">
    <citation type="submission" date="2016-10" db="EMBL/GenBank/DDBJ databases">
        <authorList>
            <person name="Varghese N."/>
            <person name="Submissions S."/>
        </authorList>
    </citation>
    <scope>NUCLEOTIDE SEQUENCE [LARGE SCALE GENOMIC DNA]</scope>
    <source>
        <strain evidence="2">DSM 44796</strain>
    </source>
</reference>
<dbReference type="Proteomes" id="UP000199682">
    <property type="component" value="Unassembled WGS sequence"/>
</dbReference>
<sequence length="271" mass="28948">MSRTILISDEVGQELGQEQVARMHGPEWAQRVRCWECDQWIEATDEAAVLIVRVPELDEATAAGLQTAVHAHPGCRSSQVLTLTLAEIDAIRGARQRPDEGGLDAVDVVATTFETRRGGIAPVVLLSYRADLTVAGAGPDRVDLLTTSMLAVGWHPITSASEPPGPGPDGYRVRFRHDRRDPAAPGVLEVLDPLGQVGTEAYVQPTGLWRPAVVRTGRTVLIQGSQYLTDWQTTGQAGVNRAVQAGLLTGGVVPVDLDGPGNVDVPGSVYR</sequence>
<dbReference type="EMBL" id="FNET01000036">
    <property type="protein sequence ID" value="SDN14537.1"/>
    <property type="molecule type" value="Genomic_DNA"/>
</dbReference>
<accession>A0A1G9Z027</accession>
<name>A0A1G9Z027_9PSEU</name>
<evidence type="ECO:0000313" key="1">
    <source>
        <dbReference type="EMBL" id="SDN14537.1"/>
    </source>
</evidence>
<proteinExistence type="predicted"/>
<protein>
    <submittedName>
        <fullName evidence="1">Uncharacterized protein</fullName>
    </submittedName>
</protein>
<gene>
    <name evidence="1" type="ORF">SAMN04488074_13643</name>
</gene>
<evidence type="ECO:0000313" key="2">
    <source>
        <dbReference type="Proteomes" id="UP000199682"/>
    </source>
</evidence>
<dbReference type="AlphaFoldDB" id="A0A1G9Z027"/>